<dbReference type="FunFam" id="2.120.10.90:FF:000004">
    <property type="entry name" value="DNA gyrase subunit A"/>
    <property type="match status" value="1"/>
</dbReference>
<keyword evidence="5 8" id="KW-0799">Topoisomerase</keyword>
<dbReference type="Gene3D" id="1.10.268.10">
    <property type="entry name" value="Topoisomerase, domain 3"/>
    <property type="match status" value="1"/>
</dbReference>
<evidence type="ECO:0000313" key="13">
    <source>
        <dbReference type="Proteomes" id="UP000484885"/>
    </source>
</evidence>
<comment type="subcellular location">
    <subcellularLocation>
        <location evidence="8">Cytoplasm</location>
    </subcellularLocation>
</comment>
<evidence type="ECO:0000259" key="11">
    <source>
        <dbReference type="PROSITE" id="PS52040"/>
    </source>
</evidence>
<dbReference type="InterPro" id="IPR013757">
    <property type="entry name" value="Topo_IIA_A_a_sf"/>
</dbReference>
<comment type="function">
    <text evidence="8">A type II topoisomerase that negatively supercoils closed circular double-stranded (ds) DNA in an ATP-dependent manner to modulate DNA topology and maintain chromosomes in an underwound state. Negative supercoiling favors strand separation, and DNA replication, transcription, recombination and repair, all of which involve strand separation. Also able to catalyze the interconversion of other topological isomers of dsDNA rings, including catenanes and knotted rings. Type II topoisomerases break and join 2 DNA strands simultaneously in an ATP-dependent manner.</text>
</comment>
<dbReference type="Proteomes" id="UP000484885">
    <property type="component" value="Unassembled WGS sequence"/>
</dbReference>
<gene>
    <name evidence="8 12" type="primary">gyrA</name>
    <name evidence="12" type="ORF">G3I74_03865</name>
</gene>
<keyword evidence="3 8" id="KW-0547">Nucleotide-binding</keyword>
<dbReference type="PANTHER" id="PTHR43493">
    <property type="entry name" value="DNA GYRASE/TOPOISOMERASE SUBUNIT A"/>
    <property type="match status" value="1"/>
</dbReference>
<comment type="similarity">
    <text evidence="2 8">Belongs to the type II topoisomerase GyrA/ParC subunit family.</text>
</comment>
<feature type="short sequence motif" description="GyrA-box" evidence="8">
    <location>
        <begin position="559"/>
        <end position="565"/>
    </location>
</feature>
<comment type="caution">
    <text evidence="12">The sequence shown here is derived from an EMBL/GenBank/DDBJ whole genome shotgun (WGS) entry which is preliminary data.</text>
</comment>
<dbReference type="GO" id="GO:0006261">
    <property type="term" value="P:DNA-templated DNA replication"/>
    <property type="evidence" value="ECO:0007669"/>
    <property type="project" value="UniProtKB-UniRule"/>
</dbReference>
<sequence>MAELAREVLQVNLEDEMRQSYLDYAMSVIVGRALPDVRDGLKPVHRRVLYAMQVLGNDYNKPYKKSARVVGDVIGKYHPHGDTAVYDTIVRMAQPFSLRYMLVDGQGNFGSVDGDSPAAMRYTEVRMARLAHEMLADIDKQTVNFVPNYDESEQEPSVLPARVPNLLVNGSSGIAVGMATNIPPHNLGEVVSALLALVENPQMSVDEAMAYLPGPDFPTAGIINGADGIKEAYRTGRGRIYLRARSHVETEDNGRNRIVVTELPYQVNKARLLEKIAELVKTKKLEGISELRDESDKDGMRMVIELKRGEVPEVLLNNLYQQTQLQTVFGINMVALVDNQPRLLNILDMLSAFLAHRREVVTRRSLFELRKARERAHILEGLTVALANLDEVIELIKTSPTPAEARERLQGRRWDATVVKALLGQSGAELSRPEELLPEYGMGEGGYQLSPAQAQAILDLRLQKLTGLEQEKLSDEYKEILGQIQELMRILSEPDALMQVIRDELTELKDRYADERRSEIVRDHLHLTMEDLITPEDVVVTLSHAGYAKYQPLDRYRAQKRGGRGRSATRTKDEDFVERFWVTNTHDTLLVFTSAGKVYKTKVYELPHAGHNSRGRPMVNLLPLDEGERINAVLPTREFPDDWFVFFATRKGRVKKTPLSDFANIRSNGIWAVLLEDDDELVNVAFTDGTRDILLFSSAGKTIRFHETDARAMGRQTRGVNGIRLKKGQQVVSMLVTGDEPDDVLLATANGFGKRTALEEFPVYKRGGQGVIGIQVSERNGELVAALAVTAEDDVMLTSNAGTLVRTAAAEISQLGRNTQGVTLIRLAEGEQLIGMARVAASDNDDDVDEENVEAQD</sequence>
<evidence type="ECO:0000256" key="7">
    <source>
        <dbReference type="ARBA" id="ARBA00023235"/>
    </source>
</evidence>
<dbReference type="SUPFAM" id="SSF101904">
    <property type="entry name" value="GyrA/ParC C-terminal domain-like"/>
    <property type="match status" value="1"/>
</dbReference>
<accession>A0A845USQ3</accession>
<evidence type="ECO:0000256" key="2">
    <source>
        <dbReference type="ARBA" id="ARBA00008263"/>
    </source>
</evidence>
<evidence type="ECO:0000313" key="12">
    <source>
        <dbReference type="EMBL" id="NDY94863.1"/>
    </source>
</evidence>
<dbReference type="InterPro" id="IPR013760">
    <property type="entry name" value="Topo_IIA-like_dom_sf"/>
</dbReference>
<dbReference type="PROSITE" id="PS52040">
    <property type="entry name" value="TOPO_IIA"/>
    <property type="match status" value="1"/>
</dbReference>
<reference evidence="12 13" key="1">
    <citation type="submission" date="2020-02" db="EMBL/GenBank/DDBJ databases">
        <authorList>
            <person name="Zhang X.-Y."/>
        </authorList>
    </citation>
    <scope>NUCLEOTIDE SEQUENCE [LARGE SCALE GENOMIC DNA]</scope>
    <source>
        <strain evidence="12 13">C33</strain>
    </source>
</reference>
<evidence type="ECO:0000256" key="3">
    <source>
        <dbReference type="ARBA" id="ARBA00022741"/>
    </source>
</evidence>
<evidence type="ECO:0000256" key="8">
    <source>
        <dbReference type="HAMAP-Rule" id="MF_01897"/>
    </source>
</evidence>
<dbReference type="HAMAP" id="MF_01897">
    <property type="entry name" value="GyrA"/>
    <property type="match status" value="1"/>
</dbReference>
<dbReference type="CDD" id="cd00187">
    <property type="entry name" value="TOP4c"/>
    <property type="match status" value="1"/>
</dbReference>
<evidence type="ECO:0000256" key="10">
    <source>
        <dbReference type="SAM" id="Coils"/>
    </source>
</evidence>
<dbReference type="GO" id="GO:0003677">
    <property type="term" value="F:DNA binding"/>
    <property type="evidence" value="ECO:0007669"/>
    <property type="project" value="UniProtKB-UniRule"/>
</dbReference>
<dbReference type="InterPro" id="IPR035516">
    <property type="entry name" value="Gyrase/topoIV_suA_C"/>
</dbReference>
<dbReference type="NCBIfam" id="NF004044">
    <property type="entry name" value="PRK05561.1"/>
    <property type="match status" value="1"/>
</dbReference>
<dbReference type="Gene3D" id="3.90.199.10">
    <property type="entry name" value="Topoisomerase II, domain 5"/>
    <property type="match status" value="1"/>
</dbReference>
<keyword evidence="8" id="KW-0963">Cytoplasm</keyword>
<evidence type="ECO:0000256" key="5">
    <source>
        <dbReference type="ARBA" id="ARBA00023029"/>
    </source>
</evidence>
<organism evidence="12 13">
    <name type="scientific">Wenzhouxiangella limi</name>
    <dbReference type="NCBI Taxonomy" id="2707351"/>
    <lineage>
        <taxon>Bacteria</taxon>
        <taxon>Pseudomonadati</taxon>
        <taxon>Pseudomonadota</taxon>
        <taxon>Gammaproteobacteria</taxon>
        <taxon>Chromatiales</taxon>
        <taxon>Wenzhouxiangellaceae</taxon>
        <taxon>Wenzhouxiangella</taxon>
    </lineage>
</organism>
<dbReference type="GO" id="GO:0005694">
    <property type="term" value="C:chromosome"/>
    <property type="evidence" value="ECO:0007669"/>
    <property type="project" value="InterPro"/>
</dbReference>
<name>A0A845USQ3_9GAMM</name>
<dbReference type="PANTHER" id="PTHR43493:SF5">
    <property type="entry name" value="DNA GYRASE SUBUNIT A, CHLOROPLASTIC_MITOCHONDRIAL"/>
    <property type="match status" value="1"/>
</dbReference>
<proteinExistence type="inferred from homology"/>
<dbReference type="FunFam" id="3.30.1360.40:FF:000002">
    <property type="entry name" value="DNA gyrase subunit A"/>
    <property type="match status" value="1"/>
</dbReference>
<dbReference type="GO" id="GO:0006265">
    <property type="term" value="P:DNA topological change"/>
    <property type="evidence" value="ECO:0007669"/>
    <property type="project" value="UniProtKB-UniRule"/>
</dbReference>
<feature type="coiled-coil region" evidence="10">
    <location>
        <begin position="470"/>
        <end position="518"/>
    </location>
</feature>
<dbReference type="NCBIfam" id="TIGR01063">
    <property type="entry name" value="gyrA"/>
    <property type="match status" value="1"/>
</dbReference>
<feature type="domain" description="Topo IIA-type catalytic" evidence="11">
    <location>
        <begin position="34"/>
        <end position="532"/>
    </location>
</feature>
<dbReference type="FunFam" id="3.90.199.10:FF:000001">
    <property type="entry name" value="DNA gyrase subunit A"/>
    <property type="match status" value="1"/>
</dbReference>
<dbReference type="GO" id="GO:0005524">
    <property type="term" value="F:ATP binding"/>
    <property type="evidence" value="ECO:0007669"/>
    <property type="project" value="UniProtKB-UniRule"/>
</dbReference>
<dbReference type="GO" id="GO:0005737">
    <property type="term" value="C:cytoplasm"/>
    <property type="evidence" value="ECO:0007669"/>
    <property type="project" value="UniProtKB-SubCell"/>
</dbReference>
<dbReference type="Gene3D" id="3.30.1360.40">
    <property type="match status" value="1"/>
</dbReference>
<dbReference type="InterPro" id="IPR006691">
    <property type="entry name" value="GyrA/parC_rep"/>
</dbReference>
<evidence type="ECO:0000256" key="6">
    <source>
        <dbReference type="ARBA" id="ARBA00023125"/>
    </source>
</evidence>
<feature type="active site" description="O-(5'-phospho-DNA)-tyrosine intermediate" evidence="8 9">
    <location>
        <position position="122"/>
    </location>
</feature>
<dbReference type="InterPro" id="IPR005743">
    <property type="entry name" value="GyrA"/>
</dbReference>
<dbReference type="NCBIfam" id="NF004043">
    <property type="entry name" value="PRK05560.1"/>
    <property type="match status" value="1"/>
</dbReference>
<protein>
    <recommendedName>
        <fullName evidence="8">DNA gyrase subunit A</fullName>
        <ecNumber evidence="8">5.6.2.2</ecNumber>
    </recommendedName>
</protein>
<evidence type="ECO:0000256" key="9">
    <source>
        <dbReference type="PROSITE-ProRule" id="PRU01384"/>
    </source>
</evidence>
<dbReference type="Pfam" id="PF03989">
    <property type="entry name" value="DNA_gyraseA_C"/>
    <property type="match status" value="6"/>
</dbReference>
<dbReference type="RefSeq" id="WP_164210244.1">
    <property type="nucleotide sequence ID" value="NZ_JAAGSC010000031.1"/>
</dbReference>
<dbReference type="SUPFAM" id="SSF56719">
    <property type="entry name" value="Type II DNA topoisomerase"/>
    <property type="match status" value="1"/>
</dbReference>
<keyword evidence="4 8" id="KW-0067">ATP-binding</keyword>
<keyword evidence="13" id="KW-1185">Reference proteome</keyword>
<keyword evidence="7 8" id="KW-0413">Isomerase</keyword>
<dbReference type="Pfam" id="PF00521">
    <property type="entry name" value="DNA_topoisoIV"/>
    <property type="match status" value="1"/>
</dbReference>
<comment type="miscellaneous">
    <text evidence="8">Few gyrases are as efficient as E.coli at forming negative supercoils. Not all organisms have 2 type II topoisomerases; in organisms with a single type II topoisomerase this enzyme also has to decatenate newly replicated chromosomes.</text>
</comment>
<evidence type="ECO:0000256" key="1">
    <source>
        <dbReference type="ARBA" id="ARBA00000185"/>
    </source>
</evidence>
<dbReference type="GO" id="GO:0009330">
    <property type="term" value="C:DNA topoisomerase type II (double strand cut, ATP-hydrolyzing) complex"/>
    <property type="evidence" value="ECO:0007669"/>
    <property type="project" value="TreeGrafter"/>
</dbReference>
<dbReference type="InterPro" id="IPR013758">
    <property type="entry name" value="Topo_IIA_A/C_ab"/>
</dbReference>
<keyword evidence="10" id="KW-0175">Coiled coil</keyword>
<dbReference type="EMBL" id="JAAGSC010000031">
    <property type="protein sequence ID" value="NDY94863.1"/>
    <property type="molecule type" value="Genomic_DNA"/>
</dbReference>
<dbReference type="InterPro" id="IPR050220">
    <property type="entry name" value="Type_II_DNA_Topoisomerases"/>
</dbReference>
<evidence type="ECO:0000256" key="4">
    <source>
        <dbReference type="ARBA" id="ARBA00022840"/>
    </source>
</evidence>
<dbReference type="SMART" id="SM00434">
    <property type="entry name" value="TOP4c"/>
    <property type="match status" value="1"/>
</dbReference>
<dbReference type="EC" id="5.6.2.2" evidence="8"/>
<comment type="catalytic activity">
    <reaction evidence="1 8 9">
        <text>ATP-dependent breakage, passage and rejoining of double-stranded DNA.</text>
        <dbReference type="EC" id="5.6.2.2"/>
    </reaction>
</comment>
<keyword evidence="6 8" id="KW-0238">DNA-binding</keyword>
<dbReference type="AlphaFoldDB" id="A0A845USQ3"/>
<comment type="subunit">
    <text evidence="8">Heterotetramer, composed of two GyrA and two GyrB chains. In the heterotetramer, GyrA contains the active site tyrosine that forms a transient covalent intermediate with DNA, while GyrB binds cofactors and catalyzes ATP hydrolysis.</text>
</comment>
<dbReference type="InterPro" id="IPR002205">
    <property type="entry name" value="Topo_IIA_dom_A"/>
</dbReference>
<dbReference type="Gene3D" id="2.120.10.90">
    <property type="entry name" value="DNA gyrase/topoisomerase IV, subunit A, C-terminal"/>
    <property type="match status" value="1"/>
</dbReference>
<dbReference type="GO" id="GO:0034335">
    <property type="term" value="F:DNA negative supercoiling activity"/>
    <property type="evidence" value="ECO:0007669"/>
    <property type="project" value="UniProtKB-ARBA"/>
</dbReference>